<evidence type="ECO:0000259" key="1">
    <source>
        <dbReference type="PROSITE" id="PS52045"/>
    </source>
</evidence>
<gene>
    <name evidence="2" type="ORF">ISN45_Aa03g039330</name>
</gene>
<feature type="domain" description="Neprosin PEP catalytic" evidence="1">
    <location>
        <begin position="143"/>
        <end position="403"/>
    </location>
</feature>
<comment type="caution">
    <text evidence="2">The sequence shown here is derived from an EMBL/GenBank/DDBJ whole genome shotgun (WGS) entry which is preliminary data.</text>
</comment>
<name>A0A8T2B380_9BRAS</name>
<organism evidence="2 3">
    <name type="scientific">Arabidopsis thaliana x Arabidopsis arenosa</name>
    <dbReference type="NCBI Taxonomy" id="1240361"/>
    <lineage>
        <taxon>Eukaryota</taxon>
        <taxon>Viridiplantae</taxon>
        <taxon>Streptophyta</taxon>
        <taxon>Embryophyta</taxon>
        <taxon>Tracheophyta</taxon>
        <taxon>Spermatophyta</taxon>
        <taxon>Magnoliopsida</taxon>
        <taxon>eudicotyledons</taxon>
        <taxon>Gunneridae</taxon>
        <taxon>Pentapetalae</taxon>
        <taxon>rosids</taxon>
        <taxon>malvids</taxon>
        <taxon>Brassicales</taxon>
        <taxon>Brassicaceae</taxon>
        <taxon>Camelineae</taxon>
        <taxon>Arabidopsis</taxon>
    </lineage>
</organism>
<dbReference type="InterPro" id="IPR004314">
    <property type="entry name" value="Neprosin"/>
</dbReference>
<evidence type="ECO:0000313" key="2">
    <source>
        <dbReference type="EMBL" id="KAG7579815.1"/>
    </source>
</evidence>
<protein>
    <submittedName>
        <fullName evidence="2">Neprosin</fullName>
    </submittedName>
</protein>
<dbReference type="Proteomes" id="UP000694240">
    <property type="component" value="Chromosome 8"/>
</dbReference>
<dbReference type="Pfam" id="PF03080">
    <property type="entry name" value="Neprosin"/>
    <property type="match status" value="1"/>
</dbReference>
<keyword evidence="3" id="KW-1185">Reference proteome</keyword>
<dbReference type="InterPro" id="IPR025521">
    <property type="entry name" value="Neprosin_propep"/>
</dbReference>
<dbReference type="AlphaFoldDB" id="A0A8T2B380"/>
<evidence type="ECO:0000313" key="3">
    <source>
        <dbReference type="Proteomes" id="UP000694240"/>
    </source>
</evidence>
<dbReference type="EMBL" id="JAEFBK010000008">
    <property type="protein sequence ID" value="KAG7579815.1"/>
    <property type="molecule type" value="Genomic_DNA"/>
</dbReference>
<dbReference type="PROSITE" id="PS52045">
    <property type="entry name" value="NEPROSIN_PEP_CD"/>
    <property type="match status" value="1"/>
</dbReference>
<dbReference type="Pfam" id="PF14365">
    <property type="entry name" value="Neprosin_AP"/>
    <property type="match status" value="1"/>
</dbReference>
<sequence>MRSCTNKLILLTFYTITLILVIETRRTIPLKKEKQELEKLLNHINKPAIKSFQTKHGYILDCIDIRKQLAFDHPLLKNHSIQLKPTTIPKWTRDKNTSQKSSSLPFRQDDDISCPLGTVIIKRTTLEELIQFQRMKSLGFKYTTSKDNIYNVLNMTGRHFAIAEYYKDNYGATGNINIWDPPVEPDQYSLASIYVENGFRDDLQSISAGWIVSPKLNQNHSGLFTYWTADGHEKTGCYNTICPGFVQVSSKLALGTLAKPVSIYGGEQYSLEAIIYQDNVTGHWWFLLKNEPVGYWPRSLFHVQGLANGASRVFWGGEVFNAVKQRINPIMGSGHFPQEGFKKAAFVNGLKVIDREVEKIRSPPTKDLILFANTPKCYKVVTKSGVGEEWSSAIYYGGPGGCIIT</sequence>
<dbReference type="PANTHER" id="PTHR31589">
    <property type="entry name" value="PROTEIN, PUTATIVE (DUF239)-RELATED-RELATED"/>
    <property type="match status" value="1"/>
</dbReference>
<reference evidence="2 3" key="1">
    <citation type="submission" date="2020-12" db="EMBL/GenBank/DDBJ databases">
        <title>Concerted genomic and epigenomic changes stabilize Arabidopsis allopolyploids.</title>
        <authorList>
            <person name="Chen Z."/>
        </authorList>
    </citation>
    <scope>NUCLEOTIDE SEQUENCE [LARGE SCALE GENOMIC DNA]</scope>
    <source>
        <strain evidence="2">Allo738</strain>
        <tissue evidence="2">Leaf</tissue>
    </source>
</reference>
<dbReference type="PANTHER" id="PTHR31589:SF235">
    <property type="entry name" value="PROTEIN, PUTATIVE (DUF239)-RELATED"/>
    <property type="match status" value="1"/>
</dbReference>
<accession>A0A8T2B380</accession>
<dbReference type="InterPro" id="IPR053168">
    <property type="entry name" value="Glutamic_endopeptidase"/>
</dbReference>
<proteinExistence type="predicted"/>